<dbReference type="STRING" id="553973.CLOHYLEM_04132"/>
<keyword evidence="1" id="KW-0812">Transmembrane</keyword>
<dbReference type="HOGENOM" id="CLU_051469_2_0_9"/>
<accession>C0BWE5</accession>
<evidence type="ECO:0000313" key="3">
    <source>
        <dbReference type="Proteomes" id="UP000004893"/>
    </source>
</evidence>
<organism evidence="2 3">
    <name type="scientific">[Clostridium] hylemonae DSM 15053</name>
    <dbReference type="NCBI Taxonomy" id="553973"/>
    <lineage>
        <taxon>Bacteria</taxon>
        <taxon>Bacillati</taxon>
        <taxon>Bacillota</taxon>
        <taxon>Clostridia</taxon>
        <taxon>Lachnospirales</taxon>
        <taxon>Lachnospiraceae</taxon>
    </lineage>
</organism>
<keyword evidence="3" id="KW-1185">Reference proteome</keyword>
<comment type="caution">
    <text evidence="2">The sequence shown here is derived from an EMBL/GenBank/DDBJ whole genome shotgun (WGS) entry which is preliminary data.</text>
</comment>
<keyword evidence="1" id="KW-1133">Transmembrane helix</keyword>
<keyword evidence="1" id="KW-0472">Membrane</keyword>
<dbReference type="Proteomes" id="UP000004893">
    <property type="component" value="Unassembled WGS sequence"/>
</dbReference>
<dbReference type="EMBL" id="ABYI02000005">
    <property type="protein sequence ID" value="EEG75774.1"/>
    <property type="molecule type" value="Genomic_DNA"/>
</dbReference>
<evidence type="ECO:0000313" key="2">
    <source>
        <dbReference type="EMBL" id="EEG75774.1"/>
    </source>
</evidence>
<feature type="transmembrane region" description="Helical" evidence="1">
    <location>
        <begin position="31"/>
        <end position="53"/>
    </location>
</feature>
<feature type="transmembrane region" description="Helical" evidence="1">
    <location>
        <begin position="203"/>
        <end position="222"/>
    </location>
</feature>
<dbReference type="OrthoDB" id="1645614at2"/>
<feature type="transmembrane region" description="Helical" evidence="1">
    <location>
        <begin position="284"/>
        <end position="308"/>
    </location>
</feature>
<dbReference type="eggNOG" id="COG3314">
    <property type="taxonomic scope" value="Bacteria"/>
</dbReference>
<gene>
    <name evidence="2" type="ORF">CLOHYLEM_04132</name>
</gene>
<protein>
    <submittedName>
        <fullName evidence="2">Sporulation integral membrane protein YlbJ</fullName>
    </submittedName>
</protein>
<feature type="transmembrane region" description="Helical" evidence="1">
    <location>
        <begin position="73"/>
        <end position="95"/>
    </location>
</feature>
<sequence length="310" mass="33972">MKRRFFMILIICMFGLMLVFPKPVFNGASEGLLLWFNVVLPTLLPFIIISNLLIRTNAATLIARITGPLFCRLFSVSGYGSFAVLTGFLCGYPMGSKVTADLHNGGYISGEEGRYLLSFCNNTSPMFIISYVIWQNMKDESLTLPAIAILMAAPVLCSFLFRRYYHMSHAAGGRIYHLPAQKAASSSVLDDCIMNGFETITKVGGYIMLFSVLISLAQLLPFHHPALMLAGLPSLEITNGISMLCTSCSEPGLRFVLAMGLTSFGGWCSVAQTRCMVQEAGFPIFPYIIEKLVTAGVTSLLAYGYIVLLK</sequence>
<dbReference type="RefSeq" id="WP_006441462.1">
    <property type="nucleotide sequence ID" value="NZ_CP036524.1"/>
</dbReference>
<dbReference type="AlphaFoldDB" id="C0BWE5"/>
<name>C0BWE5_9FIRM</name>
<reference evidence="2" key="1">
    <citation type="submission" date="2009-02" db="EMBL/GenBank/DDBJ databases">
        <authorList>
            <person name="Fulton L."/>
            <person name="Clifton S."/>
            <person name="Fulton B."/>
            <person name="Xu J."/>
            <person name="Minx P."/>
            <person name="Pepin K.H."/>
            <person name="Johnson M."/>
            <person name="Bhonagiri V."/>
            <person name="Nash W.E."/>
            <person name="Mardis E.R."/>
            <person name="Wilson R.K."/>
        </authorList>
    </citation>
    <scope>NUCLEOTIDE SEQUENCE [LARGE SCALE GENOMIC DNA]</scope>
    <source>
        <strain evidence="2">DSM 15053</strain>
    </source>
</reference>
<proteinExistence type="predicted"/>
<reference evidence="2" key="2">
    <citation type="submission" date="2013-06" db="EMBL/GenBank/DDBJ databases">
        <title>Draft genome sequence of Clostridium hylemonae (DSM 15053).</title>
        <authorList>
            <person name="Sudarsanam P."/>
            <person name="Ley R."/>
            <person name="Guruge J."/>
            <person name="Turnbaugh P.J."/>
            <person name="Mahowald M."/>
            <person name="Liep D."/>
            <person name="Gordon J."/>
        </authorList>
    </citation>
    <scope>NUCLEOTIDE SEQUENCE</scope>
    <source>
        <strain evidence="2">DSM 15053</strain>
    </source>
</reference>
<feature type="transmembrane region" description="Helical" evidence="1">
    <location>
        <begin position="141"/>
        <end position="161"/>
    </location>
</feature>
<evidence type="ECO:0000256" key="1">
    <source>
        <dbReference type="SAM" id="Phobius"/>
    </source>
</evidence>